<reference evidence="3" key="2">
    <citation type="submission" date="2017-05" db="EMBL/GenBank/DDBJ databases">
        <authorList>
            <consortium name="The Broad Institute Genomics Platform"/>
            <consortium name="The Broad Institute Genomic Center for Infectious Diseases"/>
            <person name="Earl A."/>
            <person name="Manson A."/>
            <person name="Schwartman J."/>
            <person name="Gilmore M."/>
            <person name="Abouelleil A."/>
            <person name="Cao P."/>
            <person name="Chapman S."/>
            <person name="Cusick C."/>
            <person name="Shea T."/>
            <person name="Young S."/>
            <person name="Neafsey D."/>
            <person name="Nusbaum C."/>
            <person name="Birren B."/>
        </authorList>
    </citation>
    <scope>NUCLEOTIDE SEQUENCE</scope>
    <source>
        <strain evidence="3">9E7_DIV0242</strain>
    </source>
</reference>
<keyword evidence="1" id="KW-0812">Transmembrane</keyword>
<gene>
    <name evidence="3" type="ORF">A5888_000677</name>
    <name evidence="2" type="ORF">A5888_000708</name>
</gene>
<dbReference type="OrthoDB" id="9948740at2"/>
<evidence type="ECO:0000313" key="4">
    <source>
        <dbReference type="Proteomes" id="UP000195141"/>
    </source>
</evidence>
<dbReference type="RefSeq" id="WP_086347825.1">
    <property type="nucleotide sequence ID" value="NZ_CP147247.1"/>
</dbReference>
<reference evidence="2" key="1">
    <citation type="submission" date="2017-05" db="EMBL/GenBank/DDBJ databases">
        <title>The Genome Sequence of Enterococcus sp. 9E7_DIV0242.</title>
        <authorList>
            <consortium name="The Broad Institute Genomics Platform"/>
            <consortium name="The Broad Institute Genomic Center for Infectious Diseases"/>
            <person name="Earl A."/>
            <person name="Manson A."/>
            <person name="Schwartman J."/>
            <person name="Gilmore M."/>
            <person name="Abouelleil A."/>
            <person name="Cao P."/>
            <person name="Chapman S."/>
            <person name="Cusick C."/>
            <person name="Shea T."/>
            <person name="Young S."/>
            <person name="Neafsey D."/>
            <person name="Nusbaum C."/>
            <person name="Birren B."/>
        </authorList>
    </citation>
    <scope>NUCLEOTIDE SEQUENCE [LARGE SCALE GENOMIC DNA]</scope>
    <source>
        <strain evidence="2">9E7_DIV0242</strain>
    </source>
</reference>
<name>A0A242KCJ7_9ENTE</name>
<dbReference type="EMBL" id="CP147247">
    <property type="protein sequence ID" value="WYJ88958.1"/>
    <property type="molecule type" value="Genomic_DNA"/>
</dbReference>
<feature type="transmembrane region" description="Helical" evidence="1">
    <location>
        <begin position="187"/>
        <end position="206"/>
    </location>
</feature>
<evidence type="ECO:0000256" key="1">
    <source>
        <dbReference type="SAM" id="Phobius"/>
    </source>
</evidence>
<feature type="transmembrane region" description="Helical" evidence="1">
    <location>
        <begin position="122"/>
        <end position="142"/>
    </location>
</feature>
<organism evidence="2">
    <name type="scientific">Candidatus Enterococcus clewellii</name>
    <dbReference type="NCBI Taxonomy" id="1834193"/>
    <lineage>
        <taxon>Bacteria</taxon>
        <taxon>Bacillati</taxon>
        <taxon>Bacillota</taxon>
        <taxon>Bacilli</taxon>
        <taxon>Lactobacillales</taxon>
        <taxon>Enterococcaceae</taxon>
        <taxon>Enterococcus</taxon>
    </lineage>
</organism>
<feature type="transmembrane region" description="Helical" evidence="1">
    <location>
        <begin position="15"/>
        <end position="38"/>
    </location>
</feature>
<keyword evidence="1" id="KW-1133">Transmembrane helix</keyword>
<evidence type="ECO:0000313" key="3">
    <source>
        <dbReference type="EMBL" id="WYJ88958.1"/>
    </source>
</evidence>
<evidence type="ECO:0000313" key="2">
    <source>
        <dbReference type="EMBL" id="OTP18894.1"/>
    </source>
</evidence>
<keyword evidence="1" id="KW-0472">Membrane</keyword>
<proteinExistence type="predicted"/>
<evidence type="ECO:0008006" key="5">
    <source>
        <dbReference type="Google" id="ProtNLM"/>
    </source>
</evidence>
<protein>
    <recommendedName>
        <fullName evidence="5">DUF624 domain-containing protein</fullName>
    </recommendedName>
</protein>
<dbReference type="AlphaFoldDB" id="A0A242KCJ7"/>
<sequence length="212" mass="24424">MTEKISKLLTIFDTVYHIILLNTLFLITNSFFFQIFFFIDFQVIFFPLYFVVSLPLIPSLLALLRAIGELKAGREVKLAATYFRELRFTLRNEYRIWGSLVAAVFLTLTALYASTINSPLTIIFYSLNIVLLVCEGLLFINLLRNGLHYKKSSLIEKLIASFLPNAGKNSLLLVMIVLSLFSGFRLSFTMIIFIFGVLLEIMYRFFIKPRKG</sequence>
<feature type="transmembrane region" description="Helical" evidence="1">
    <location>
        <begin position="162"/>
        <end position="181"/>
    </location>
</feature>
<feature type="transmembrane region" description="Helical" evidence="1">
    <location>
        <begin position="94"/>
        <end position="116"/>
    </location>
</feature>
<keyword evidence="4" id="KW-1185">Reference proteome</keyword>
<dbReference type="EMBL" id="NGMM01000001">
    <property type="protein sequence ID" value="OTP18894.1"/>
    <property type="molecule type" value="Genomic_DNA"/>
</dbReference>
<feature type="transmembrane region" description="Helical" evidence="1">
    <location>
        <begin position="44"/>
        <end position="64"/>
    </location>
</feature>
<accession>A0A242KCJ7</accession>
<reference evidence="3" key="3">
    <citation type="submission" date="2024-03" db="EMBL/GenBank/DDBJ databases">
        <title>The Genome Sequence of Enterococcus sp. DIV0242b.</title>
        <authorList>
            <consortium name="The Broad Institute Genomics Platform"/>
            <consortium name="The Broad Institute Microbial Omics Core"/>
            <consortium name="The Broad Institute Genomic Center for Infectious Diseases"/>
            <person name="Earl A."/>
            <person name="Manson A."/>
            <person name="Gilmore M."/>
            <person name="Schwartman J."/>
            <person name="Shea T."/>
            <person name="Abouelleil A."/>
            <person name="Cao P."/>
            <person name="Chapman S."/>
            <person name="Cusick C."/>
            <person name="Young S."/>
            <person name="Neafsey D."/>
            <person name="Nusbaum C."/>
            <person name="Birren B."/>
        </authorList>
    </citation>
    <scope>NUCLEOTIDE SEQUENCE</scope>
    <source>
        <strain evidence="3">9E7_DIV0242</strain>
    </source>
</reference>
<dbReference type="Proteomes" id="UP000195141">
    <property type="component" value="Chromosome"/>
</dbReference>